<reference evidence="10" key="2">
    <citation type="journal article" date="2017" name="Nat. Plants">
        <title>The Aegilops tauschii genome reveals multiple impacts of transposons.</title>
        <authorList>
            <person name="Zhao G."/>
            <person name="Zou C."/>
            <person name="Li K."/>
            <person name="Wang K."/>
            <person name="Li T."/>
            <person name="Gao L."/>
            <person name="Zhang X."/>
            <person name="Wang H."/>
            <person name="Yang Z."/>
            <person name="Liu X."/>
            <person name="Jiang W."/>
            <person name="Mao L."/>
            <person name="Kong X."/>
            <person name="Jiao Y."/>
            <person name="Jia J."/>
        </authorList>
    </citation>
    <scope>NUCLEOTIDE SEQUENCE [LARGE SCALE GENOMIC DNA]</scope>
    <source>
        <strain evidence="10">cv. AL8/78</strain>
    </source>
</reference>
<reference evidence="9" key="4">
    <citation type="submission" date="2019-03" db="UniProtKB">
        <authorList>
            <consortium name="EnsemblPlants"/>
        </authorList>
    </citation>
    <scope>IDENTIFICATION</scope>
</reference>
<dbReference type="Gramene" id="AET4Gv20460500.4">
    <property type="protein sequence ID" value="AET4Gv20460500.4"/>
    <property type="gene ID" value="AET4Gv20460500"/>
</dbReference>
<feature type="compositionally biased region" description="Basic residues" evidence="8">
    <location>
        <begin position="56"/>
        <end position="65"/>
    </location>
</feature>
<feature type="compositionally biased region" description="Pro residues" evidence="8">
    <location>
        <begin position="72"/>
        <end position="83"/>
    </location>
</feature>
<evidence type="ECO:0000256" key="5">
    <source>
        <dbReference type="ARBA" id="ARBA00023163"/>
    </source>
</evidence>
<feature type="region of interest" description="Disordered" evidence="8">
    <location>
        <begin position="1"/>
        <end position="110"/>
    </location>
</feature>
<keyword evidence="3" id="KW-0238">DNA-binding</keyword>
<feature type="compositionally biased region" description="Low complexity" evidence="8">
    <location>
        <begin position="18"/>
        <end position="28"/>
    </location>
</feature>
<evidence type="ECO:0000256" key="2">
    <source>
        <dbReference type="ARBA" id="ARBA00023015"/>
    </source>
</evidence>
<keyword evidence="4" id="KW-0371">Homeobox</keyword>
<accession>A0A453I6T7</accession>
<protein>
    <submittedName>
        <fullName evidence="9">Uncharacterized protein</fullName>
    </submittedName>
</protein>
<dbReference type="Proteomes" id="UP000015105">
    <property type="component" value="Chromosome 4D"/>
</dbReference>
<dbReference type="InterPro" id="IPR044558">
    <property type="entry name" value="WOX11-like"/>
</dbReference>
<dbReference type="PANTHER" id="PTHR46998:SF2">
    <property type="entry name" value="WUSCHEL-RELATED HOMEOBOX 11"/>
    <property type="match status" value="1"/>
</dbReference>
<evidence type="ECO:0000256" key="3">
    <source>
        <dbReference type="ARBA" id="ARBA00023125"/>
    </source>
</evidence>
<dbReference type="GO" id="GO:0003700">
    <property type="term" value="F:DNA-binding transcription factor activity"/>
    <property type="evidence" value="ECO:0007669"/>
    <property type="project" value="InterPro"/>
</dbReference>
<keyword evidence="5" id="KW-0804">Transcription</keyword>
<dbReference type="EnsemblPlants" id="AET4Gv20460500.4">
    <property type="protein sequence ID" value="AET4Gv20460500.4"/>
    <property type="gene ID" value="AET4Gv20460500"/>
</dbReference>
<evidence type="ECO:0000256" key="6">
    <source>
        <dbReference type="ARBA" id="ARBA00023242"/>
    </source>
</evidence>
<organism evidence="9 10">
    <name type="scientific">Aegilops tauschii subsp. strangulata</name>
    <name type="common">Goatgrass</name>
    <dbReference type="NCBI Taxonomy" id="200361"/>
    <lineage>
        <taxon>Eukaryota</taxon>
        <taxon>Viridiplantae</taxon>
        <taxon>Streptophyta</taxon>
        <taxon>Embryophyta</taxon>
        <taxon>Tracheophyta</taxon>
        <taxon>Spermatophyta</taxon>
        <taxon>Magnoliopsida</taxon>
        <taxon>Liliopsida</taxon>
        <taxon>Poales</taxon>
        <taxon>Poaceae</taxon>
        <taxon>BOP clade</taxon>
        <taxon>Pooideae</taxon>
        <taxon>Triticodae</taxon>
        <taxon>Triticeae</taxon>
        <taxon>Triticinae</taxon>
        <taxon>Aegilops</taxon>
    </lineage>
</organism>
<comment type="similarity">
    <text evidence="7">Belongs to the WUS homeobox family.</text>
</comment>
<reference evidence="9" key="5">
    <citation type="journal article" date="2021" name="G3 (Bethesda)">
        <title>Aegilops tauschii genome assembly Aet v5.0 features greater sequence contiguity and improved annotation.</title>
        <authorList>
            <person name="Wang L."/>
            <person name="Zhu T."/>
            <person name="Rodriguez J.C."/>
            <person name="Deal K.R."/>
            <person name="Dubcovsky J."/>
            <person name="McGuire P.E."/>
            <person name="Lux T."/>
            <person name="Spannagl M."/>
            <person name="Mayer K.F.X."/>
            <person name="Baldrich P."/>
            <person name="Meyers B.C."/>
            <person name="Huo N."/>
            <person name="Gu Y.Q."/>
            <person name="Zhou H."/>
            <person name="Devos K.M."/>
            <person name="Bennetzen J.L."/>
            <person name="Unver T."/>
            <person name="Budak H."/>
            <person name="Gulick P.J."/>
            <person name="Galiba G."/>
            <person name="Kalapos B."/>
            <person name="Nelson D.R."/>
            <person name="Li P."/>
            <person name="You F.M."/>
            <person name="Luo M.C."/>
            <person name="Dvorak J."/>
        </authorList>
    </citation>
    <scope>NUCLEOTIDE SEQUENCE [LARGE SCALE GENOMIC DNA]</scope>
    <source>
        <strain evidence="9">cv. AL8/78</strain>
    </source>
</reference>
<evidence type="ECO:0000256" key="8">
    <source>
        <dbReference type="SAM" id="MobiDB-lite"/>
    </source>
</evidence>
<reference evidence="9" key="3">
    <citation type="journal article" date="2017" name="Nature">
        <title>Genome sequence of the progenitor of the wheat D genome Aegilops tauschii.</title>
        <authorList>
            <person name="Luo M.C."/>
            <person name="Gu Y.Q."/>
            <person name="Puiu D."/>
            <person name="Wang H."/>
            <person name="Twardziok S.O."/>
            <person name="Deal K.R."/>
            <person name="Huo N."/>
            <person name="Zhu T."/>
            <person name="Wang L."/>
            <person name="Wang Y."/>
            <person name="McGuire P.E."/>
            <person name="Liu S."/>
            <person name="Long H."/>
            <person name="Ramasamy R.K."/>
            <person name="Rodriguez J.C."/>
            <person name="Van S.L."/>
            <person name="Yuan L."/>
            <person name="Wang Z."/>
            <person name="Xia Z."/>
            <person name="Xiao L."/>
            <person name="Anderson O.D."/>
            <person name="Ouyang S."/>
            <person name="Liang Y."/>
            <person name="Zimin A.V."/>
            <person name="Pertea G."/>
            <person name="Qi P."/>
            <person name="Bennetzen J.L."/>
            <person name="Dai X."/>
            <person name="Dawson M.W."/>
            <person name="Muller H.G."/>
            <person name="Kugler K."/>
            <person name="Rivarola-Duarte L."/>
            <person name="Spannagl M."/>
            <person name="Mayer K.F.X."/>
            <person name="Lu F.H."/>
            <person name="Bevan M.W."/>
            <person name="Leroy P."/>
            <person name="Li P."/>
            <person name="You F.M."/>
            <person name="Sun Q."/>
            <person name="Liu Z."/>
            <person name="Lyons E."/>
            <person name="Wicker T."/>
            <person name="Salzberg S.L."/>
            <person name="Devos K.M."/>
            <person name="Dvorak J."/>
        </authorList>
    </citation>
    <scope>NUCLEOTIDE SEQUENCE [LARGE SCALE GENOMIC DNA]</scope>
    <source>
        <strain evidence="9">cv. AL8/78</strain>
    </source>
</reference>
<keyword evidence="1" id="KW-0217">Developmental protein</keyword>
<evidence type="ECO:0000256" key="4">
    <source>
        <dbReference type="ARBA" id="ARBA00023155"/>
    </source>
</evidence>
<reference evidence="10" key="1">
    <citation type="journal article" date="2014" name="Science">
        <title>Ancient hybridizations among the ancestral genomes of bread wheat.</title>
        <authorList>
            <consortium name="International Wheat Genome Sequencing Consortium,"/>
            <person name="Marcussen T."/>
            <person name="Sandve S.R."/>
            <person name="Heier L."/>
            <person name="Spannagl M."/>
            <person name="Pfeifer M."/>
            <person name="Jakobsen K.S."/>
            <person name="Wulff B.B."/>
            <person name="Steuernagel B."/>
            <person name="Mayer K.F."/>
            <person name="Olsen O.A."/>
        </authorList>
    </citation>
    <scope>NUCLEOTIDE SEQUENCE [LARGE SCALE GENOMIC DNA]</scope>
    <source>
        <strain evidence="10">cv. AL8/78</strain>
    </source>
</reference>
<dbReference type="GO" id="GO:0048830">
    <property type="term" value="P:adventitious root development"/>
    <property type="evidence" value="ECO:0007669"/>
    <property type="project" value="InterPro"/>
</dbReference>
<dbReference type="GO" id="GO:0003677">
    <property type="term" value="F:DNA binding"/>
    <property type="evidence" value="ECO:0007669"/>
    <property type="project" value="UniProtKB-KW"/>
</dbReference>
<name>A0A453I6T7_AEGTS</name>
<keyword evidence="6" id="KW-0539">Nucleus</keyword>
<dbReference type="PANTHER" id="PTHR46998">
    <property type="entry name" value="WUSCHEL-RELATED HOMEOBOX 11"/>
    <property type="match status" value="1"/>
</dbReference>
<feature type="compositionally biased region" description="Basic and acidic residues" evidence="8">
    <location>
        <begin position="1"/>
        <end position="12"/>
    </location>
</feature>
<keyword evidence="10" id="KW-1185">Reference proteome</keyword>
<keyword evidence="2" id="KW-0805">Transcription regulation</keyword>
<evidence type="ECO:0000313" key="10">
    <source>
        <dbReference type="Proteomes" id="UP000015105"/>
    </source>
</evidence>
<dbReference type="AlphaFoldDB" id="A0A453I6T7"/>
<evidence type="ECO:0000313" key="9">
    <source>
        <dbReference type="EnsemblPlants" id="AET4Gv20460500.4"/>
    </source>
</evidence>
<evidence type="ECO:0000256" key="7">
    <source>
        <dbReference type="ARBA" id="ARBA00024040"/>
    </source>
</evidence>
<sequence>ARRRAPEQRREGGGGAGALAVDAQAGADTHPRVHLQQRHGQPAQGRDRPHPQAARALRRRRRRQRLLLVPEPSFPLTPPPAPDAGPMAIGGGASQYEQQATSSSSSGSTGGSSLGLFAAHGAGVSGAGVGYLQASCGTSSPLASGLMPDVDSGGSDDLFAISRQMGFVGSPAGSSSAAPNTAVQQQYYSCQLPAATITVFINGVPMEVPRGPIDLRAMFGQDVVLLHSTGTLLPVNDYGILIQSLQMGESYFLVSRQA</sequence>
<evidence type="ECO:0000256" key="1">
    <source>
        <dbReference type="ARBA" id="ARBA00022473"/>
    </source>
</evidence>
<proteinExistence type="inferred from homology"/>